<dbReference type="EMBL" id="FMUQ01000010">
    <property type="protein sequence ID" value="SCY07063.1"/>
    <property type="molecule type" value="Genomic_DNA"/>
</dbReference>
<dbReference type="Proteomes" id="UP000199588">
    <property type="component" value="Unassembled WGS sequence"/>
</dbReference>
<dbReference type="Pfam" id="PF25876">
    <property type="entry name" value="HH_MFP_RND"/>
    <property type="match status" value="1"/>
</dbReference>
<dbReference type="Gene3D" id="1.10.287.470">
    <property type="entry name" value="Helix hairpin bin"/>
    <property type="match status" value="1"/>
</dbReference>
<protein>
    <submittedName>
        <fullName evidence="6">RND family efflux transporter, MFP subunit</fullName>
    </submittedName>
</protein>
<dbReference type="InterPro" id="IPR058627">
    <property type="entry name" value="MdtA-like_C"/>
</dbReference>
<dbReference type="Gene3D" id="2.40.30.170">
    <property type="match status" value="1"/>
</dbReference>
<gene>
    <name evidence="6" type="ORF">SAMN02910354_01350</name>
</gene>
<evidence type="ECO:0000313" key="6">
    <source>
        <dbReference type="EMBL" id="SCY07063.1"/>
    </source>
</evidence>
<evidence type="ECO:0000313" key="7">
    <source>
        <dbReference type="Proteomes" id="UP000199588"/>
    </source>
</evidence>
<sequence>MKKKYLILLLALALTACGEAQTEVAETTSRMKVNVVQVQPTQLNYRLLLSGSIQAKDDVSVGTPLQGLQVLDVKAEVGDWVEQGQVLATLEQSQVQSQFRQNDALLQRAKANLVSQQSTLKEAEATLKRYQQLIKTDAVSRQELDQQRAKAESARAAIQAAKAEIAQVQAQLDDSRHQRKKAEVLAPTSGIVTQRSAQAGNLTDSNALFHIARDGVLEAVVRASADEISVLKTGLVANVQMLDKVTSGLIRLISSQIDSATHTAKVHIALQEKLQVPFGTPINAAVQLPEMTAQIAVPFSAVNFGADGNHFVMVVNADGMVVRRKITLGEVSQIQAEVLSGLQVGEQVVQKAGALINEGDQVEAVLSKGAE</sequence>
<dbReference type="InterPro" id="IPR058624">
    <property type="entry name" value="MdtA-like_HH"/>
</dbReference>
<keyword evidence="7" id="KW-1185">Reference proteome</keyword>
<feature type="domain" description="Multidrug resistance protein MdtA-like alpha-helical hairpin" evidence="4">
    <location>
        <begin position="106"/>
        <end position="173"/>
    </location>
</feature>
<evidence type="ECO:0000256" key="2">
    <source>
        <dbReference type="SAM" id="Coils"/>
    </source>
</evidence>
<proteinExistence type="inferred from homology"/>
<keyword evidence="3" id="KW-0732">Signal</keyword>
<evidence type="ECO:0000259" key="5">
    <source>
        <dbReference type="Pfam" id="PF25967"/>
    </source>
</evidence>
<feature type="domain" description="Multidrug resistance protein MdtA-like C-terminal permuted SH3" evidence="5">
    <location>
        <begin position="295"/>
        <end position="349"/>
    </location>
</feature>
<comment type="caution">
    <text evidence="6">The sequence shown here is derived from an EMBL/GenBank/DDBJ whole genome shotgun (WGS) entry which is preliminary data.</text>
</comment>
<evidence type="ECO:0000256" key="1">
    <source>
        <dbReference type="ARBA" id="ARBA00009477"/>
    </source>
</evidence>
<feature type="coiled-coil region" evidence="2">
    <location>
        <begin position="106"/>
        <end position="185"/>
    </location>
</feature>
<organism evidence="6 7">
    <name type="scientific">Basfia succiniciproducens</name>
    <dbReference type="NCBI Taxonomy" id="653940"/>
    <lineage>
        <taxon>Bacteria</taxon>
        <taxon>Pseudomonadati</taxon>
        <taxon>Pseudomonadota</taxon>
        <taxon>Gammaproteobacteria</taxon>
        <taxon>Pasteurellales</taxon>
        <taxon>Pasteurellaceae</taxon>
        <taxon>Basfia</taxon>
    </lineage>
</organism>
<dbReference type="SUPFAM" id="SSF111369">
    <property type="entry name" value="HlyD-like secretion proteins"/>
    <property type="match status" value="1"/>
</dbReference>
<dbReference type="PROSITE" id="PS51257">
    <property type="entry name" value="PROKAR_LIPOPROTEIN"/>
    <property type="match status" value="1"/>
</dbReference>
<reference evidence="6 7" key="1">
    <citation type="submission" date="2016-10" db="EMBL/GenBank/DDBJ databases">
        <authorList>
            <person name="Varghese N."/>
            <person name="Submissions S."/>
        </authorList>
    </citation>
    <scope>NUCLEOTIDE SEQUENCE [LARGE SCALE GENOMIC DNA]</scope>
    <source>
        <strain evidence="6 7">DSM 22022</strain>
    </source>
</reference>
<feature type="chain" id="PRO_5046568435" evidence="3">
    <location>
        <begin position="21"/>
        <end position="371"/>
    </location>
</feature>
<dbReference type="RefSeq" id="WP_090655464.1">
    <property type="nucleotide sequence ID" value="NZ_CP015031.1"/>
</dbReference>
<keyword evidence="2" id="KW-0175">Coiled coil</keyword>
<dbReference type="Pfam" id="PF25967">
    <property type="entry name" value="RND-MFP_C"/>
    <property type="match status" value="1"/>
</dbReference>
<dbReference type="InterPro" id="IPR006143">
    <property type="entry name" value="RND_pump_MFP"/>
</dbReference>
<comment type="similarity">
    <text evidence="1">Belongs to the membrane fusion protein (MFP) (TC 8.A.1) family.</text>
</comment>
<dbReference type="PANTHER" id="PTHR30469:SF15">
    <property type="entry name" value="HLYD FAMILY OF SECRETION PROTEINS"/>
    <property type="match status" value="1"/>
</dbReference>
<dbReference type="PANTHER" id="PTHR30469">
    <property type="entry name" value="MULTIDRUG RESISTANCE PROTEIN MDTA"/>
    <property type="match status" value="1"/>
</dbReference>
<name>A0A1G5CX59_9PAST</name>
<dbReference type="Gene3D" id="2.40.50.100">
    <property type="match status" value="1"/>
</dbReference>
<dbReference type="Gene3D" id="2.40.420.20">
    <property type="match status" value="1"/>
</dbReference>
<evidence type="ECO:0000259" key="4">
    <source>
        <dbReference type="Pfam" id="PF25876"/>
    </source>
</evidence>
<accession>A0A1G5CX59</accession>
<dbReference type="NCBIfam" id="TIGR01730">
    <property type="entry name" value="RND_mfp"/>
    <property type="match status" value="1"/>
</dbReference>
<evidence type="ECO:0000256" key="3">
    <source>
        <dbReference type="SAM" id="SignalP"/>
    </source>
</evidence>
<feature type="signal peptide" evidence="3">
    <location>
        <begin position="1"/>
        <end position="20"/>
    </location>
</feature>